<comment type="catalytic activity">
    <reaction evidence="8">
        <text>L-proline + a quinone = (S)-1-pyrroline-5-carboxylate + a quinol + H(+)</text>
        <dbReference type="Rhea" id="RHEA:23784"/>
        <dbReference type="ChEBI" id="CHEBI:15378"/>
        <dbReference type="ChEBI" id="CHEBI:17388"/>
        <dbReference type="ChEBI" id="CHEBI:24646"/>
        <dbReference type="ChEBI" id="CHEBI:60039"/>
        <dbReference type="ChEBI" id="CHEBI:132124"/>
        <dbReference type="EC" id="1.5.5.2"/>
    </reaction>
</comment>
<dbReference type="Gene3D" id="3.20.20.220">
    <property type="match status" value="1"/>
</dbReference>
<feature type="binding site" evidence="10">
    <location>
        <position position="156"/>
    </location>
    <ligand>
        <name>FAD</name>
        <dbReference type="ChEBI" id="CHEBI:57692"/>
    </ligand>
</feature>
<evidence type="ECO:0000256" key="3">
    <source>
        <dbReference type="ARBA" id="ARBA00022630"/>
    </source>
</evidence>
<evidence type="ECO:0000256" key="6">
    <source>
        <dbReference type="ARBA" id="ARBA00023002"/>
    </source>
</evidence>
<feature type="domain" description="Proline dehydrogenase" evidence="11">
    <location>
        <begin position="39"/>
        <end position="291"/>
    </location>
</feature>
<evidence type="ECO:0000256" key="1">
    <source>
        <dbReference type="ARBA" id="ARBA00004739"/>
    </source>
</evidence>
<feature type="binding site" evidence="10">
    <location>
        <position position="126"/>
    </location>
    <ligand>
        <name>FAD</name>
        <dbReference type="ChEBI" id="CHEBI:57692"/>
    </ligand>
</feature>
<dbReference type="PIRSF" id="PIRSF000196">
    <property type="entry name" value="Pro_dehydrog"/>
    <property type="match status" value="1"/>
</dbReference>
<evidence type="ECO:0000256" key="8">
    <source>
        <dbReference type="ARBA" id="ARBA00048779"/>
    </source>
</evidence>
<evidence type="ECO:0000256" key="4">
    <source>
        <dbReference type="ARBA" id="ARBA00022741"/>
    </source>
</evidence>
<comment type="cofactor">
    <cofactor evidence="10">
        <name>FAD</name>
        <dbReference type="ChEBI" id="CHEBI:57692"/>
    </cofactor>
    <text evidence="10">Binds 1 FAD per subunit.</text>
</comment>
<dbReference type="EMBL" id="CP071793">
    <property type="protein sequence ID" value="QTD51761.1"/>
    <property type="molecule type" value="Genomic_DNA"/>
</dbReference>
<accession>A0A8A4TRX0</accession>
<keyword evidence="5 10" id="KW-0274">FAD</keyword>
<dbReference type="SUPFAM" id="SSF51730">
    <property type="entry name" value="FAD-linked oxidoreductase"/>
    <property type="match status" value="1"/>
</dbReference>
<feature type="binding site" evidence="9">
    <location>
        <position position="282"/>
    </location>
    <ligand>
        <name>substrate</name>
    </ligand>
</feature>
<dbReference type="InterPro" id="IPR015659">
    <property type="entry name" value="Proline_oxidase"/>
</dbReference>
<organism evidence="12 13">
    <name type="scientific">Sulfidibacter corallicola</name>
    <dbReference type="NCBI Taxonomy" id="2818388"/>
    <lineage>
        <taxon>Bacteria</taxon>
        <taxon>Pseudomonadati</taxon>
        <taxon>Acidobacteriota</taxon>
        <taxon>Holophagae</taxon>
        <taxon>Acanthopleuribacterales</taxon>
        <taxon>Acanthopleuribacteraceae</taxon>
        <taxon>Sulfidibacter</taxon>
    </lineage>
</organism>
<evidence type="ECO:0000313" key="12">
    <source>
        <dbReference type="EMBL" id="QTD51761.1"/>
    </source>
</evidence>
<dbReference type="RefSeq" id="WP_237381882.1">
    <property type="nucleotide sequence ID" value="NZ_CP071793.1"/>
</dbReference>
<sequence>MKILDQFIVKTLPLVPKPIVARLSKPYIAGDNLDSAMAVCRDLNEKGFRVTVDILGEFLTNIDQAEESLLGYKQVLEALVANEIDGNISIKPTFFGLLLQLDRCRELLHELLTLVAKHENFMRLDMEDTPCTDMTIDLYDAYREEFGPKRVGIVLQAYLRRTMDDIAAITARGQSHFRLCKGIYVEPENLAYQGYEEVRANFLECLKAMFDAGAFVGIATHDDYLVAESEKIIRERGLGPEHYEFQMLLGVRETLRDQIRAAGHNLRIYVPFGKDWYGYSVRRLKENPALAGTFFKAMFIKG</sequence>
<proteinExistence type="predicted"/>
<dbReference type="EC" id="1.5.5.2" evidence="2"/>
<evidence type="ECO:0000256" key="7">
    <source>
        <dbReference type="ARBA" id="ARBA00023062"/>
    </source>
</evidence>
<keyword evidence="13" id="KW-1185">Reference proteome</keyword>
<dbReference type="GO" id="GO:0000166">
    <property type="term" value="F:nucleotide binding"/>
    <property type="evidence" value="ECO:0007669"/>
    <property type="project" value="UniProtKB-KW"/>
</dbReference>
<dbReference type="GO" id="GO:0004657">
    <property type="term" value="F:proline dehydrogenase activity"/>
    <property type="evidence" value="ECO:0007669"/>
    <property type="project" value="UniProtKB-EC"/>
</dbReference>
<feature type="binding site" evidence="9">
    <location>
        <position position="91"/>
    </location>
    <ligand>
        <name>substrate</name>
    </ligand>
</feature>
<dbReference type="UniPathway" id="UPA00261">
    <property type="reaction ID" value="UER00373"/>
</dbReference>
<gene>
    <name evidence="12" type="ORF">J3U87_04765</name>
</gene>
<feature type="binding site" evidence="9">
    <location>
        <position position="283"/>
    </location>
    <ligand>
        <name>substrate</name>
    </ligand>
</feature>
<keyword evidence="4 10" id="KW-0547">Nucleotide-binding</keyword>
<evidence type="ECO:0000313" key="13">
    <source>
        <dbReference type="Proteomes" id="UP000663929"/>
    </source>
</evidence>
<dbReference type="InterPro" id="IPR029041">
    <property type="entry name" value="FAD-linked_oxidoreductase-like"/>
</dbReference>
<dbReference type="KEGG" id="scor:J3U87_04765"/>
<dbReference type="Pfam" id="PF01619">
    <property type="entry name" value="Pro_dh"/>
    <property type="match status" value="1"/>
</dbReference>
<dbReference type="PANTHER" id="PTHR13914">
    <property type="entry name" value="PROLINE OXIDASE"/>
    <property type="match status" value="1"/>
</dbReference>
<name>A0A8A4TRX0_SULCO</name>
<dbReference type="AlphaFoldDB" id="A0A8A4TRX0"/>
<keyword evidence="7" id="KW-0642">Proline metabolism</keyword>
<evidence type="ECO:0000256" key="5">
    <source>
        <dbReference type="ARBA" id="ARBA00022827"/>
    </source>
</evidence>
<comment type="pathway">
    <text evidence="1">Amino-acid degradation; L-proline degradation into L-glutamate; L-glutamate from L-proline: step 1/2.</text>
</comment>
<feature type="binding site" evidence="10">
    <location>
        <begin position="220"/>
        <end position="221"/>
    </location>
    <ligand>
        <name>FAD</name>
        <dbReference type="ChEBI" id="CHEBI:57692"/>
    </ligand>
</feature>
<evidence type="ECO:0000256" key="10">
    <source>
        <dbReference type="PIRSR" id="PIRSR000196-2"/>
    </source>
</evidence>
<dbReference type="PANTHER" id="PTHR13914:SF0">
    <property type="entry name" value="PROLINE DEHYDROGENASE 1, MITOCHONDRIAL"/>
    <property type="match status" value="1"/>
</dbReference>
<evidence type="ECO:0000259" key="11">
    <source>
        <dbReference type="Pfam" id="PF01619"/>
    </source>
</evidence>
<keyword evidence="6" id="KW-0560">Oxidoreductase</keyword>
<dbReference type="GO" id="GO:0010133">
    <property type="term" value="P:L-proline catabolic process to L-glutamate"/>
    <property type="evidence" value="ECO:0007669"/>
    <property type="project" value="UniProtKB-UniPathway"/>
</dbReference>
<evidence type="ECO:0000256" key="2">
    <source>
        <dbReference type="ARBA" id="ARBA00012695"/>
    </source>
</evidence>
<evidence type="ECO:0000256" key="9">
    <source>
        <dbReference type="PIRSR" id="PIRSR000196-1"/>
    </source>
</evidence>
<protein>
    <recommendedName>
        <fullName evidence="2">proline dehydrogenase</fullName>
        <ecNumber evidence="2">1.5.5.2</ecNumber>
    </recommendedName>
</protein>
<keyword evidence="3" id="KW-0285">Flavoprotein</keyword>
<dbReference type="InterPro" id="IPR002872">
    <property type="entry name" value="Proline_DH_dom"/>
</dbReference>
<dbReference type="Proteomes" id="UP000663929">
    <property type="component" value="Chromosome"/>
</dbReference>
<dbReference type="InterPro" id="IPR008219">
    <property type="entry name" value="PRODH_bac_arc"/>
</dbReference>
<reference evidence="12" key="1">
    <citation type="submission" date="2021-03" db="EMBL/GenBank/DDBJ databases">
        <title>Acanthopleuribacteraceae sp. M133.</title>
        <authorList>
            <person name="Wang G."/>
        </authorList>
    </citation>
    <scope>NUCLEOTIDE SEQUENCE</scope>
    <source>
        <strain evidence="12">M133</strain>
    </source>
</reference>